<feature type="compositionally biased region" description="Acidic residues" evidence="1">
    <location>
        <begin position="126"/>
        <end position="137"/>
    </location>
</feature>
<dbReference type="RefSeq" id="WP_159527606.1">
    <property type="nucleotide sequence ID" value="NZ_WUUU01000226.1"/>
</dbReference>
<proteinExistence type="predicted"/>
<evidence type="ECO:0000256" key="1">
    <source>
        <dbReference type="SAM" id="MobiDB-lite"/>
    </source>
</evidence>
<evidence type="ECO:0000313" key="2">
    <source>
        <dbReference type="EMBL" id="MXR22237.1"/>
    </source>
</evidence>
<evidence type="ECO:0000313" key="3">
    <source>
        <dbReference type="Proteomes" id="UP000471521"/>
    </source>
</evidence>
<accession>A0A6B0SLW1</accession>
<dbReference type="Proteomes" id="UP000471521">
    <property type="component" value="Unassembled WGS sequence"/>
</dbReference>
<dbReference type="AlphaFoldDB" id="A0A6B0SLW1"/>
<organism evidence="2 3">
    <name type="scientific">Halobacterium bonnevillei</name>
    <dbReference type="NCBI Taxonomy" id="2692200"/>
    <lineage>
        <taxon>Archaea</taxon>
        <taxon>Methanobacteriati</taxon>
        <taxon>Methanobacteriota</taxon>
        <taxon>Stenosarchaea group</taxon>
        <taxon>Halobacteria</taxon>
        <taxon>Halobacteriales</taxon>
        <taxon>Halobacteriaceae</taxon>
        <taxon>Halobacterium</taxon>
    </lineage>
</organism>
<protein>
    <submittedName>
        <fullName evidence="2">Uncharacterized protein</fullName>
    </submittedName>
</protein>
<name>A0A6B0SLW1_9EURY</name>
<dbReference type="OrthoDB" id="186005at2157"/>
<feature type="region of interest" description="Disordered" evidence="1">
    <location>
        <begin position="103"/>
        <end position="137"/>
    </location>
</feature>
<keyword evidence="3" id="KW-1185">Reference proteome</keyword>
<feature type="compositionally biased region" description="Basic and acidic residues" evidence="1">
    <location>
        <begin position="103"/>
        <end position="125"/>
    </location>
</feature>
<gene>
    <name evidence="2" type="ORF">GRX66_17175</name>
</gene>
<comment type="caution">
    <text evidence="2">The sequence shown here is derived from an EMBL/GenBank/DDBJ whole genome shotgun (WGS) entry which is preliminary data.</text>
</comment>
<dbReference type="EMBL" id="WUUU01000226">
    <property type="protein sequence ID" value="MXR22237.1"/>
    <property type="molecule type" value="Genomic_DNA"/>
</dbReference>
<sequence length="137" mass="15694">MPDLSTTERDALHELQLGVEHVYRAYGHLLAFHHSLGRGMDHLDDAEGLLRDSGHDAYANALRDHHLPAGAVGDRWSYELVEDFRHALLADVSDFENDVRADLAGGEEHVSERRQREEWRARANWDDGDDERNEVEQ</sequence>
<reference evidence="2 3" key="1">
    <citation type="submission" date="2019-12" db="EMBL/GenBank/DDBJ databases">
        <title>Isolation and characterization of three novel carbon monoxide-oxidizing members of Halobacteria from salione crusts and soils.</title>
        <authorList>
            <person name="Myers M.R."/>
            <person name="King G.M."/>
        </authorList>
    </citation>
    <scope>NUCLEOTIDE SEQUENCE [LARGE SCALE GENOMIC DNA]</scope>
    <source>
        <strain evidence="2 3">PCN9</strain>
    </source>
</reference>